<dbReference type="InterPro" id="IPR032716">
    <property type="entry name" value="ACC_epsilon"/>
</dbReference>
<dbReference type="Proteomes" id="UP000523955">
    <property type="component" value="Unassembled WGS sequence"/>
</dbReference>
<proteinExistence type="predicted"/>
<evidence type="ECO:0000313" key="3">
    <source>
        <dbReference type="Proteomes" id="UP000523955"/>
    </source>
</evidence>
<reference evidence="2 3" key="1">
    <citation type="submission" date="2020-08" db="EMBL/GenBank/DDBJ databases">
        <authorList>
            <person name="Seo M.-J."/>
        </authorList>
    </citation>
    <scope>NUCLEOTIDE SEQUENCE [LARGE SCALE GENOMIC DNA]</scope>
    <source>
        <strain evidence="2 3">KIGAM211</strain>
    </source>
</reference>
<dbReference type="AlphaFoldDB" id="A0A7X0VBR4"/>
<feature type="compositionally biased region" description="Low complexity" evidence="1">
    <location>
        <begin position="7"/>
        <end position="19"/>
    </location>
</feature>
<protein>
    <submittedName>
        <fullName evidence="2">Acyl-CoA carboxylase subunit epsilon</fullName>
    </submittedName>
</protein>
<accession>A0A7X0VBR4</accession>
<comment type="caution">
    <text evidence="2">The sequence shown here is derived from an EMBL/GenBank/DDBJ whole genome shotgun (WGS) entry which is preliminary data.</text>
</comment>
<keyword evidence="3" id="KW-1185">Reference proteome</keyword>
<name>A0A7X0VBR4_9ACTN</name>
<dbReference type="GO" id="GO:0004658">
    <property type="term" value="F:propionyl-CoA carboxylase activity"/>
    <property type="evidence" value="ECO:0007669"/>
    <property type="project" value="InterPro"/>
</dbReference>
<sequence>MADEVSTGSTTGDGPTTEGATPPLLRVVSPDATPEEIAALVAVLSSLGGAPEEPRRRTPAWQSHQRRVRPALAPGPGGWRASGLPR</sequence>
<organism evidence="2 3">
    <name type="scientific">Nocardioides luti</name>
    <dbReference type="NCBI Taxonomy" id="2761101"/>
    <lineage>
        <taxon>Bacteria</taxon>
        <taxon>Bacillati</taxon>
        <taxon>Actinomycetota</taxon>
        <taxon>Actinomycetes</taxon>
        <taxon>Propionibacteriales</taxon>
        <taxon>Nocardioidaceae</taxon>
        <taxon>Nocardioides</taxon>
    </lineage>
</organism>
<dbReference type="RefSeq" id="WP_185253966.1">
    <property type="nucleotide sequence ID" value="NZ_JACKXE010000001.1"/>
</dbReference>
<evidence type="ECO:0000313" key="2">
    <source>
        <dbReference type="EMBL" id="MBB6628961.1"/>
    </source>
</evidence>
<dbReference type="EMBL" id="JACKXE010000001">
    <property type="protein sequence ID" value="MBB6628961.1"/>
    <property type="molecule type" value="Genomic_DNA"/>
</dbReference>
<evidence type="ECO:0000256" key="1">
    <source>
        <dbReference type="SAM" id="MobiDB-lite"/>
    </source>
</evidence>
<dbReference type="GO" id="GO:0003989">
    <property type="term" value="F:acetyl-CoA carboxylase activity"/>
    <property type="evidence" value="ECO:0007669"/>
    <property type="project" value="InterPro"/>
</dbReference>
<feature type="region of interest" description="Disordered" evidence="1">
    <location>
        <begin position="47"/>
        <end position="86"/>
    </location>
</feature>
<feature type="region of interest" description="Disordered" evidence="1">
    <location>
        <begin position="1"/>
        <end position="25"/>
    </location>
</feature>
<dbReference type="Pfam" id="PF13822">
    <property type="entry name" value="ACC_epsilon"/>
    <property type="match status" value="1"/>
</dbReference>
<gene>
    <name evidence="2" type="ORF">H5V45_16670</name>
</gene>